<protein>
    <submittedName>
        <fullName evidence="2">Uncharacterized protein</fullName>
    </submittedName>
</protein>
<proteinExistence type="predicted"/>
<comment type="caution">
    <text evidence="2">The sequence shown here is derived from an EMBL/GenBank/DDBJ whole genome shotgun (WGS) entry which is preliminary data.</text>
</comment>
<gene>
    <name evidence="2" type="ORF">CLLU_26180</name>
</gene>
<dbReference type="RefSeq" id="WP_106010215.1">
    <property type="nucleotide sequence ID" value="NZ_PVXP01000045.1"/>
</dbReference>
<name>A0A2T0BI17_9CLOT</name>
<reference evidence="2 3" key="1">
    <citation type="submission" date="2018-03" db="EMBL/GenBank/DDBJ databases">
        <title>Genome sequence of Clostridium luticellarii DSM 29923.</title>
        <authorList>
            <person name="Poehlein A."/>
            <person name="Daniel R."/>
        </authorList>
    </citation>
    <scope>NUCLEOTIDE SEQUENCE [LARGE SCALE GENOMIC DNA]</scope>
    <source>
        <strain evidence="2 3">DSM 29923</strain>
    </source>
</reference>
<keyword evidence="1" id="KW-0175">Coiled coil</keyword>
<feature type="coiled-coil region" evidence="1">
    <location>
        <begin position="35"/>
        <end position="62"/>
    </location>
</feature>
<dbReference type="EMBL" id="PVXP01000045">
    <property type="protein sequence ID" value="PRR83487.1"/>
    <property type="molecule type" value="Genomic_DNA"/>
</dbReference>
<evidence type="ECO:0000313" key="2">
    <source>
        <dbReference type="EMBL" id="PRR83487.1"/>
    </source>
</evidence>
<evidence type="ECO:0000256" key="1">
    <source>
        <dbReference type="SAM" id="Coils"/>
    </source>
</evidence>
<organism evidence="2 3">
    <name type="scientific">Clostridium luticellarii</name>
    <dbReference type="NCBI Taxonomy" id="1691940"/>
    <lineage>
        <taxon>Bacteria</taxon>
        <taxon>Bacillati</taxon>
        <taxon>Bacillota</taxon>
        <taxon>Clostridia</taxon>
        <taxon>Eubacteriales</taxon>
        <taxon>Clostridiaceae</taxon>
        <taxon>Clostridium</taxon>
    </lineage>
</organism>
<dbReference type="Proteomes" id="UP000237798">
    <property type="component" value="Unassembled WGS sequence"/>
</dbReference>
<dbReference type="OrthoDB" id="1683820at2"/>
<evidence type="ECO:0000313" key="3">
    <source>
        <dbReference type="Proteomes" id="UP000237798"/>
    </source>
</evidence>
<keyword evidence="3" id="KW-1185">Reference proteome</keyword>
<sequence>MSTFGSITPKELSLLANLVAFQLTEGKSADDNLLIAAQQENLESLKEKQDQIKDLKKQIKDLK</sequence>
<dbReference type="AlphaFoldDB" id="A0A2T0BI17"/>
<accession>A0A2T0BI17</accession>